<organism evidence="1 2">
    <name type="scientific">Bacteroides thetaiotaomicron</name>
    <dbReference type="NCBI Taxonomy" id="818"/>
    <lineage>
        <taxon>Bacteria</taxon>
        <taxon>Pseudomonadati</taxon>
        <taxon>Bacteroidota</taxon>
        <taxon>Bacteroidia</taxon>
        <taxon>Bacteroidales</taxon>
        <taxon>Bacteroidaceae</taxon>
        <taxon>Bacteroides</taxon>
    </lineage>
</organism>
<evidence type="ECO:0000313" key="1">
    <source>
        <dbReference type="EMBL" id="UYU91083.1"/>
    </source>
</evidence>
<dbReference type="Pfam" id="PF12987">
    <property type="entry name" value="DUF3871"/>
    <property type="match status" value="1"/>
</dbReference>
<dbReference type="AlphaFoldDB" id="A0AB38UDS8"/>
<gene>
    <name evidence="1" type="ORF">KQP74_00135</name>
</gene>
<dbReference type="InterPro" id="IPR024353">
    <property type="entry name" value="DUF3871"/>
</dbReference>
<dbReference type="Proteomes" id="UP001162960">
    <property type="component" value="Chromosome"/>
</dbReference>
<dbReference type="RefSeq" id="WP_234117169.1">
    <property type="nucleotide sequence ID" value="NZ_CP083685.1"/>
</dbReference>
<dbReference type="EMBL" id="CP083685">
    <property type="protein sequence ID" value="UYU91083.1"/>
    <property type="molecule type" value="Genomic_DNA"/>
</dbReference>
<accession>A0AB38UDS8</accession>
<protein>
    <submittedName>
        <fullName evidence="1">DUF3871 family protein</fullName>
    </submittedName>
</protein>
<reference evidence="1" key="1">
    <citation type="submission" date="2021-06" db="EMBL/GenBank/DDBJ databases">
        <title>Interrogation of the integrated mobile genetic elements in gut-associated Bacteroides with a consensus prediction approach.</title>
        <authorList>
            <person name="Campbell D.E."/>
            <person name="Leigh J.R."/>
            <person name="Kim T."/>
            <person name="England W."/>
            <person name="Whitaker R.J."/>
            <person name="Degnan P.H."/>
        </authorList>
    </citation>
    <scope>NUCLEOTIDE SEQUENCE</scope>
    <source>
        <strain evidence="1">VPI-3443</strain>
    </source>
</reference>
<feature type="non-terminal residue" evidence="1">
    <location>
        <position position="1"/>
    </location>
</feature>
<evidence type="ECO:0000313" key="2">
    <source>
        <dbReference type="Proteomes" id="UP001162960"/>
    </source>
</evidence>
<name>A0AB38UDS8_BACT4</name>
<proteinExistence type="predicted"/>
<sequence length="216" mass="24649">TIYYERCAFVIEVPTIYETVHGNRLTLTIGGVRAYNHTNLYSKKGAERFKVFIGFTCKVCTNLCVSTDGYLSCLEVTNTRDLYQAVLEMFHKYDAAKHIHLMQSLGNTSMTEHQFCQLLGRMRLYQSLPQGYQKDIPKMLLTDTQVNNVAKAYINDENFGSLGNDLSMWKFYNLLTGANKSSYIDSFLDRAYNATELATGICSALHGDDKYQWFLS</sequence>